<evidence type="ECO:0000259" key="6">
    <source>
        <dbReference type="PROSITE" id="PS51332"/>
    </source>
</evidence>
<dbReference type="Pfam" id="PF04055">
    <property type="entry name" value="Radical_SAM"/>
    <property type="match status" value="1"/>
</dbReference>
<evidence type="ECO:0000256" key="3">
    <source>
        <dbReference type="ARBA" id="ARBA00022723"/>
    </source>
</evidence>
<keyword evidence="4" id="KW-0408">Iron</keyword>
<evidence type="ECO:0000256" key="1">
    <source>
        <dbReference type="ARBA" id="ARBA00001966"/>
    </source>
</evidence>
<dbReference type="InterPro" id="IPR051198">
    <property type="entry name" value="BchE-like"/>
</dbReference>
<dbReference type="GO" id="GO:0003824">
    <property type="term" value="F:catalytic activity"/>
    <property type="evidence" value="ECO:0007669"/>
    <property type="project" value="InterPro"/>
</dbReference>
<keyword evidence="9" id="KW-1185">Reference proteome</keyword>
<dbReference type="Pfam" id="PF13311">
    <property type="entry name" value="DUF4080"/>
    <property type="match status" value="1"/>
</dbReference>
<dbReference type="InterPro" id="IPR036724">
    <property type="entry name" value="Cobalamin-bd_sf"/>
</dbReference>
<comment type="cofactor">
    <cofactor evidence="1">
        <name>[4Fe-4S] cluster</name>
        <dbReference type="ChEBI" id="CHEBI:49883"/>
    </cofactor>
</comment>
<dbReference type="GO" id="GO:0031419">
    <property type="term" value="F:cobalamin binding"/>
    <property type="evidence" value="ECO:0007669"/>
    <property type="project" value="InterPro"/>
</dbReference>
<gene>
    <name evidence="8" type="ORF">SAMN02745248_00744</name>
</gene>
<dbReference type="EMBL" id="FRAD01000005">
    <property type="protein sequence ID" value="SHJ70093.1"/>
    <property type="molecule type" value="Genomic_DNA"/>
</dbReference>
<keyword evidence="2" id="KW-0949">S-adenosyl-L-methionine</keyword>
<dbReference type="InterPro" id="IPR023404">
    <property type="entry name" value="rSAM_horseshoe"/>
</dbReference>
<dbReference type="PROSITE" id="PS51918">
    <property type="entry name" value="RADICAL_SAM"/>
    <property type="match status" value="1"/>
</dbReference>
<dbReference type="InterPro" id="IPR007197">
    <property type="entry name" value="rSAM"/>
</dbReference>
<feature type="domain" description="B12-binding" evidence="6">
    <location>
        <begin position="1"/>
        <end position="134"/>
    </location>
</feature>
<dbReference type="CDD" id="cd02068">
    <property type="entry name" value="radical_SAM_B12_BD"/>
    <property type="match status" value="1"/>
</dbReference>
<dbReference type="PANTHER" id="PTHR43409:SF16">
    <property type="entry name" value="SLR0320 PROTEIN"/>
    <property type="match status" value="1"/>
</dbReference>
<dbReference type="AlphaFoldDB" id="A0A1M6LFT5"/>
<evidence type="ECO:0000259" key="7">
    <source>
        <dbReference type="PROSITE" id="PS51918"/>
    </source>
</evidence>
<dbReference type="Proteomes" id="UP000183952">
    <property type="component" value="Unassembled WGS sequence"/>
</dbReference>
<dbReference type="GO" id="GO:0005829">
    <property type="term" value="C:cytosol"/>
    <property type="evidence" value="ECO:0007669"/>
    <property type="project" value="TreeGrafter"/>
</dbReference>
<dbReference type="SFLD" id="SFLDG01082">
    <property type="entry name" value="B12-binding_domain_containing"/>
    <property type="match status" value="1"/>
</dbReference>
<dbReference type="RefSeq" id="WP_072902488.1">
    <property type="nucleotide sequence ID" value="NZ_FRAD01000005.1"/>
</dbReference>
<evidence type="ECO:0000313" key="9">
    <source>
        <dbReference type="Proteomes" id="UP000183952"/>
    </source>
</evidence>
<dbReference type="SFLD" id="SFLDS00029">
    <property type="entry name" value="Radical_SAM"/>
    <property type="match status" value="1"/>
</dbReference>
<name>A0A1M6LFT5_9CLOT</name>
<dbReference type="STRING" id="1121331.SAMN02745248_00744"/>
<evidence type="ECO:0000256" key="2">
    <source>
        <dbReference type="ARBA" id="ARBA00022691"/>
    </source>
</evidence>
<sequence length="561" mass="67045">MNVLLVALNSQYIHSNLALRYLDHYTRDLPYTCRIKEFTINNRIEEILEGILFEKPDLVCFSTYIWNVTMVKDLGKLIKSVYPDIQILYGGPEVSFHTEAFMESCHWANYVIVGEGEETYREFIQSKLSKNKIDQIKGLYYRDKNKTYFHGKRDNIDMNDLVFPYDEKEDLDNKILYYESSRGCPFRCKYCLSSTDRNLRFLHVDRVKKELQYFLDKKVKLLKFVDRTFNAKHEYAMEIWKYLMENDNGYTCFHFEISSDILRKEQIELIGKARSGLFQFEVGVQSTNENTLRDINRFVKFEDIMNKVLSLKQCNNVKQHLDLIAGLPEEDYNSFKKSFNDVYSLKPDEIQLGFLKVLKGTVMEEEKDKWGLVYSHIPPYEILKTKYISYHELMKLKKIESMVDRYYNSSKFSLSISYLEEKFESAFDFYEKLSVFALEQGYFHRSVTFSQYYGLLMDFNESYFSKDKDGQVIFKNLLRMDYIINNKKTWIPDFLRVDVTKSEVNKIKEELIEKDLIKKGDKIYIEKFNMDISRYIKYKKLIENVSYLVFYEDGHYFSIKN</sequence>
<dbReference type="PANTHER" id="PTHR43409">
    <property type="entry name" value="ANAEROBIC MAGNESIUM-PROTOPORPHYRIN IX MONOMETHYL ESTER CYCLASE-RELATED"/>
    <property type="match status" value="1"/>
</dbReference>
<dbReference type="SUPFAM" id="SSF52242">
    <property type="entry name" value="Cobalamin (vitamin B12)-binding domain"/>
    <property type="match status" value="1"/>
</dbReference>
<dbReference type="SFLD" id="SFLDG01123">
    <property type="entry name" value="methyltransferase_(Class_B)"/>
    <property type="match status" value="1"/>
</dbReference>
<dbReference type="CDD" id="cd01335">
    <property type="entry name" value="Radical_SAM"/>
    <property type="match status" value="1"/>
</dbReference>
<keyword evidence="3" id="KW-0479">Metal-binding</keyword>
<protein>
    <submittedName>
        <fullName evidence="8">Anaerobic magnesium-protoporphyrin IX monomethyl ester cyclase</fullName>
    </submittedName>
</protein>
<dbReference type="Gene3D" id="3.80.30.20">
    <property type="entry name" value="tm_1862 like domain"/>
    <property type="match status" value="1"/>
</dbReference>
<evidence type="ECO:0000313" key="8">
    <source>
        <dbReference type="EMBL" id="SHJ70093.1"/>
    </source>
</evidence>
<feature type="domain" description="Radical SAM core" evidence="7">
    <location>
        <begin position="170"/>
        <end position="393"/>
    </location>
</feature>
<dbReference type="InterPro" id="IPR058240">
    <property type="entry name" value="rSAM_sf"/>
</dbReference>
<accession>A0A1M6LFT5</accession>
<evidence type="ECO:0000256" key="4">
    <source>
        <dbReference type="ARBA" id="ARBA00023004"/>
    </source>
</evidence>
<dbReference type="PROSITE" id="PS51332">
    <property type="entry name" value="B12_BINDING"/>
    <property type="match status" value="1"/>
</dbReference>
<dbReference type="InterPro" id="IPR025288">
    <property type="entry name" value="DUF4080"/>
</dbReference>
<evidence type="ECO:0000256" key="5">
    <source>
        <dbReference type="ARBA" id="ARBA00023014"/>
    </source>
</evidence>
<dbReference type="OrthoDB" id="9801424at2"/>
<dbReference type="Gene3D" id="3.40.50.280">
    <property type="entry name" value="Cobalamin-binding domain"/>
    <property type="match status" value="1"/>
</dbReference>
<dbReference type="InterPro" id="IPR034466">
    <property type="entry name" value="Methyltransferase_Class_B"/>
</dbReference>
<dbReference type="GO" id="GO:0051539">
    <property type="term" value="F:4 iron, 4 sulfur cluster binding"/>
    <property type="evidence" value="ECO:0007669"/>
    <property type="project" value="UniProtKB-KW"/>
</dbReference>
<dbReference type="SMART" id="SM00729">
    <property type="entry name" value="Elp3"/>
    <property type="match status" value="1"/>
</dbReference>
<proteinExistence type="predicted"/>
<keyword evidence="5" id="KW-0411">Iron-sulfur</keyword>
<organism evidence="8 9">
    <name type="scientific">Hathewaya proteolytica DSM 3090</name>
    <dbReference type="NCBI Taxonomy" id="1121331"/>
    <lineage>
        <taxon>Bacteria</taxon>
        <taxon>Bacillati</taxon>
        <taxon>Bacillota</taxon>
        <taxon>Clostridia</taxon>
        <taxon>Eubacteriales</taxon>
        <taxon>Clostridiaceae</taxon>
        <taxon>Hathewaya</taxon>
    </lineage>
</organism>
<reference evidence="8 9" key="1">
    <citation type="submission" date="2016-11" db="EMBL/GenBank/DDBJ databases">
        <authorList>
            <person name="Jaros S."/>
            <person name="Januszkiewicz K."/>
            <person name="Wedrychowicz H."/>
        </authorList>
    </citation>
    <scope>NUCLEOTIDE SEQUENCE [LARGE SCALE GENOMIC DNA]</scope>
    <source>
        <strain evidence="8 9">DSM 3090</strain>
    </source>
</reference>
<dbReference type="SUPFAM" id="SSF102114">
    <property type="entry name" value="Radical SAM enzymes"/>
    <property type="match status" value="1"/>
</dbReference>
<dbReference type="GO" id="GO:0046872">
    <property type="term" value="F:metal ion binding"/>
    <property type="evidence" value="ECO:0007669"/>
    <property type="project" value="UniProtKB-KW"/>
</dbReference>
<dbReference type="InterPro" id="IPR006158">
    <property type="entry name" value="Cobalamin-bd"/>
</dbReference>
<dbReference type="InterPro" id="IPR006638">
    <property type="entry name" value="Elp3/MiaA/NifB-like_rSAM"/>
</dbReference>
<dbReference type="Pfam" id="PF02310">
    <property type="entry name" value="B12-binding"/>
    <property type="match status" value="1"/>
</dbReference>